<dbReference type="AlphaFoldDB" id="A2EY81"/>
<evidence type="ECO:0000313" key="3">
    <source>
        <dbReference type="EMBL" id="EAY02369.1"/>
    </source>
</evidence>
<dbReference type="KEGG" id="tva:4760204"/>
<dbReference type="VEuPathDB" id="TrichDB:TVAG_030420"/>
<feature type="region of interest" description="Disordered" evidence="2">
    <location>
        <begin position="213"/>
        <end position="236"/>
    </location>
</feature>
<dbReference type="VEuPathDB" id="TrichDB:TVAGG3_0868620"/>
<name>A2EY81_TRIV3</name>
<evidence type="ECO:0000256" key="1">
    <source>
        <dbReference type="SAM" id="Coils"/>
    </source>
</evidence>
<evidence type="ECO:0000256" key="2">
    <source>
        <dbReference type="SAM" id="MobiDB-lite"/>
    </source>
</evidence>
<feature type="region of interest" description="Disordered" evidence="2">
    <location>
        <begin position="146"/>
        <end position="165"/>
    </location>
</feature>
<dbReference type="RefSeq" id="XP_001314669.1">
    <property type="nucleotide sequence ID" value="XM_001314638.1"/>
</dbReference>
<feature type="coiled-coil region" evidence="1">
    <location>
        <begin position="362"/>
        <end position="389"/>
    </location>
</feature>
<gene>
    <name evidence="3" type="ORF">TVAG_030420</name>
</gene>
<evidence type="ECO:0000313" key="4">
    <source>
        <dbReference type="Proteomes" id="UP000001542"/>
    </source>
</evidence>
<dbReference type="InParanoid" id="A2EY81"/>
<reference evidence="3" key="2">
    <citation type="journal article" date="2007" name="Science">
        <title>Draft genome sequence of the sexually transmitted pathogen Trichomonas vaginalis.</title>
        <authorList>
            <person name="Carlton J.M."/>
            <person name="Hirt R.P."/>
            <person name="Silva J.C."/>
            <person name="Delcher A.L."/>
            <person name="Schatz M."/>
            <person name="Zhao Q."/>
            <person name="Wortman J.R."/>
            <person name="Bidwell S.L."/>
            <person name="Alsmark U.C.M."/>
            <person name="Besteiro S."/>
            <person name="Sicheritz-Ponten T."/>
            <person name="Noel C.J."/>
            <person name="Dacks J.B."/>
            <person name="Foster P.G."/>
            <person name="Simillion C."/>
            <person name="Van de Peer Y."/>
            <person name="Miranda-Saavedra D."/>
            <person name="Barton G.J."/>
            <person name="Westrop G.D."/>
            <person name="Mueller S."/>
            <person name="Dessi D."/>
            <person name="Fiori P.L."/>
            <person name="Ren Q."/>
            <person name="Paulsen I."/>
            <person name="Zhang H."/>
            <person name="Bastida-Corcuera F.D."/>
            <person name="Simoes-Barbosa A."/>
            <person name="Brown M.T."/>
            <person name="Hayes R.D."/>
            <person name="Mukherjee M."/>
            <person name="Okumura C.Y."/>
            <person name="Schneider R."/>
            <person name="Smith A.J."/>
            <person name="Vanacova S."/>
            <person name="Villalvazo M."/>
            <person name="Haas B.J."/>
            <person name="Pertea M."/>
            <person name="Feldblyum T.V."/>
            <person name="Utterback T.R."/>
            <person name="Shu C.L."/>
            <person name="Osoegawa K."/>
            <person name="de Jong P.J."/>
            <person name="Hrdy I."/>
            <person name="Horvathova L."/>
            <person name="Zubacova Z."/>
            <person name="Dolezal P."/>
            <person name="Malik S.B."/>
            <person name="Logsdon J.M. Jr."/>
            <person name="Henze K."/>
            <person name="Gupta A."/>
            <person name="Wang C.C."/>
            <person name="Dunne R.L."/>
            <person name="Upcroft J.A."/>
            <person name="Upcroft P."/>
            <person name="White O."/>
            <person name="Salzberg S.L."/>
            <person name="Tang P."/>
            <person name="Chiu C.-H."/>
            <person name="Lee Y.-S."/>
            <person name="Embley T.M."/>
            <person name="Coombs G.H."/>
            <person name="Mottram J.C."/>
            <person name="Tachezy J."/>
            <person name="Fraser-Liggett C.M."/>
            <person name="Johnson P.J."/>
        </authorList>
    </citation>
    <scope>NUCLEOTIDE SEQUENCE [LARGE SCALE GENOMIC DNA]</scope>
    <source>
        <strain evidence="3">G3</strain>
    </source>
</reference>
<proteinExistence type="predicted"/>
<protein>
    <submittedName>
        <fullName evidence="3">Uncharacterized protein</fullName>
    </submittedName>
</protein>
<feature type="region of interest" description="Disordered" evidence="2">
    <location>
        <begin position="587"/>
        <end position="612"/>
    </location>
</feature>
<accession>A2EY81</accession>
<sequence length="778" mass="89357">MSEKQVPPLNNSSLSANLSPADSLKAIIDDNYTYTPPELDFFNQDWNTLQNIGRLISKSLNNIQEEPISPEFGRLLDLSIRFFVNETLKVQTISSTKLYLQNSNGPKSLTSLQNQLLIFGQENDRLLSKIKELSQELADKEKILSEKEINSSQNQPNSENSSLKTKLQTVIDENKKLYDQLQKKEVQLEKTKHNISLQRSKIAELEAELTEMKLNGGQKPNPHRPRSSSFSYTHNPVNDQTEITVELPNDVSTSPSYEQEAIDNISKVDAELNEQQQEIDEANNLMSRFQATILEDESLLNEHERQLKEFANDAGCLEYDLVSMDKVLSSLSKSNKIFKIDNERMSSLINEIRLAIGQSVPLENIPKRIIELKRKIKSLENEEENQTKKVLSSLVLFLTKILEGKDEIIFGQQTVLKSDKQTRDKIKDAIQKSLSFVVSNDGFPLFESSSGDESATTEILNNLTIQNNSNVHAVILLLSAVNGKLISLLRNSQKTIEKITKFFSIPIDTFCKNISLIFRRIETTLLTFKKPKSSNMIENMKNYIDSVDVLIKNSELELRPIVEDRNINICDVPIVVKTVLESQKKENEENKEKIEKLRKEKKNQEDSKAEKEKLKEEIVKLNNFNNELEETISTLREKLENAEQKFQNEKYKSDRLKIAMKNREESFQKRADSLLQIEKERYDDEIKRKQEIWDRQKLIYESRVSHLSAKIEASKDSDLSLLSDEKSVLSVNARSLGNILCKCFTIKGEWTDDKVTKAVMKLVDIVRNLEYEKISNKI</sequence>
<keyword evidence="4" id="KW-1185">Reference proteome</keyword>
<keyword evidence="1" id="KW-0175">Coiled coil</keyword>
<dbReference type="EMBL" id="DS113538">
    <property type="protein sequence ID" value="EAY02369.1"/>
    <property type="molecule type" value="Genomic_DNA"/>
</dbReference>
<feature type="compositionally biased region" description="Polar residues" evidence="2">
    <location>
        <begin position="227"/>
        <end position="236"/>
    </location>
</feature>
<feature type="coiled-coil region" evidence="1">
    <location>
        <begin position="258"/>
        <end position="313"/>
    </location>
</feature>
<reference evidence="3" key="1">
    <citation type="submission" date="2006-10" db="EMBL/GenBank/DDBJ databases">
        <authorList>
            <person name="Amadeo P."/>
            <person name="Zhao Q."/>
            <person name="Wortman J."/>
            <person name="Fraser-Liggett C."/>
            <person name="Carlton J."/>
        </authorList>
    </citation>
    <scope>NUCLEOTIDE SEQUENCE</scope>
    <source>
        <strain evidence="3">G3</strain>
    </source>
</reference>
<dbReference type="Proteomes" id="UP000001542">
    <property type="component" value="Unassembled WGS sequence"/>
</dbReference>
<dbReference type="SMR" id="A2EY81"/>
<feature type="compositionally biased region" description="Low complexity" evidence="2">
    <location>
        <begin position="150"/>
        <end position="162"/>
    </location>
</feature>
<organism evidence="3 4">
    <name type="scientific">Trichomonas vaginalis (strain ATCC PRA-98 / G3)</name>
    <dbReference type="NCBI Taxonomy" id="412133"/>
    <lineage>
        <taxon>Eukaryota</taxon>
        <taxon>Metamonada</taxon>
        <taxon>Parabasalia</taxon>
        <taxon>Trichomonadida</taxon>
        <taxon>Trichomonadidae</taxon>
        <taxon>Trichomonas</taxon>
    </lineage>
</organism>